<dbReference type="AlphaFoldDB" id="A0AAW8S2Z6"/>
<name>A0AAW8S2Z6_ENTAV</name>
<proteinExistence type="predicted"/>
<evidence type="ECO:0000313" key="2">
    <source>
        <dbReference type="Proteomes" id="UP001260773"/>
    </source>
</evidence>
<evidence type="ECO:0000313" key="1">
    <source>
        <dbReference type="EMBL" id="MDT2404796.1"/>
    </source>
</evidence>
<reference evidence="1" key="1">
    <citation type="submission" date="2023-03" db="EMBL/GenBank/DDBJ databases">
        <authorList>
            <person name="Shen W."/>
            <person name="Cai J."/>
        </authorList>
    </citation>
    <scope>NUCLEOTIDE SEQUENCE</scope>
    <source>
        <strain evidence="1">P33-2</strain>
    </source>
</reference>
<gene>
    <name evidence="1" type="ORF">P7D43_20715</name>
</gene>
<dbReference type="EMBL" id="JARPWH010000135">
    <property type="protein sequence ID" value="MDT2404796.1"/>
    <property type="molecule type" value="Genomic_DNA"/>
</dbReference>
<sequence>MNSDAERVRKNFEIVCGNTINIYLKDLLANNPKVIGDVKEILNSFNRECVSVLNWGLFEIPLEGNYRFLNWKTGEHLAFANYFSEEKSFLPMYVDEHSNEQVASTLKEAIEMEYKNDPK</sequence>
<organism evidence="1 2">
    <name type="scientific">Enterococcus avium</name>
    <name type="common">Streptococcus avium</name>
    <dbReference type="NCBI Taxonomy" id="33945"/>
    <lineage>
        <taxon>Bacteria</taxon>
        <taxon>Bacillati</taxon>
        <taxon>Bacillota</taxon>
        <taxon>Bacilli</taxon>
        <taxon>Lactobacillales</taxon>
        <taxon>Enterococcaceae</taxon>
        <taxon>Enterococcus</taxon>
    </lineage>
</organism>
<dbReference type="RefSeq" id="WP_311863637.1">
    <property type="nucleotide sequence ID" value="NZ_JARPWD010000127.1"/>
</dbReference>
<dbReference type="Proteomes" id="UP001260773">
    <property type="component" value="Unassembled WGS sequence"/>
</dbReference>
<protein>
    <submittedName>
        <fullName evidence="1">Uncharacterized protein</fullName>
    </submittedName>
</protein>
<comment type="caution">
    <text evidence="1">The sequence shown here is derived from an EMBL/GenBank/DDBJ whole genome shotgun (WGS) entry which is preliminary data.</text>
</comment>
<accession>A0AAW8S2Z6</accession>